<accession>A0AAV2QDY4</accession>
<dbReference type="EMBL" id="CAXKWB010006275">
    <property type="protein sequence ID" value="CAL4082284.1"/>
    <property type="molecule type" value="Genomic_DNA"/>
</dbReference>
<comment type="similarity">
    <text evidence="2">Belongs to the GILT family.</text>
</comment>
<evidence type="ECO:0000256" key="4">
    <source>
        <dbReference type="ARBA" id="ARBA00022729"/>
    </source>
</evidence>
<dbReference type="PANTHER" id="PTHR13234:SF8">
    <property type="entry name" value="GAMMA-INTERFERON-INDUCIBLE LYSOSOMAL THIOL REDUCTASE"/>
    <property type="match status" value="1"/>
</dbReference>
<protein>
    <recommendedName>
        <fullName evidence="8">Gamma-interferon-inducible lysosomal thiol reductase</fullName>
    </recommendedName>
</protein>
<organism evidence="6 7">
    <name type="scientific">Meganyctiphanes norvegica</name>
    <name type="common">Northern krill</name>
    <name type="synonym">Thysanopoda norvegica</name>
    <dbReference type="NCBI Taxonomy" id="48144"/>
    <lineage>
        <taxon>Eukaryota</taxon>
        <taxon>Metazoa</taxon>
        <taxon>Ecdysozoa</taxon>
        <taxon>Arthropoda</taxon>
        <taxon>Crustacea</taxon>
        <taxon>Multicrustacea</taxon>
        <taxon>Malacostraca</taxon>
        <taxon>Eumalacostraca</taxon>
        <taxon>Eucarida</taxon>
        <taxon>Euphausiacea</taxon>
        <taxon>Euphausiidae</taxon>
        <taxon>Meganyctiphanes</taxon>
    </lineage>
</organism>
<sequence length="438" mass="48572">MLLHWNCMWSRGSGRCTPYQCSEEFVEIPGECQGSNCRCCFARPTTTTTTTTTTQPSCINPGMSCGPGGNGRCTPYQCSQDSVEVPGECQGSNCRCCCDRPITTIMAPTTIADIIGKVKDSCLNNRHGVCSAKCDNPGDIVYGQCNSGAICCHRHQGVKTSIPSFMQMTQPSISQPWTFTVEPQKTPSITPLAQVFMKKDGPNFTSQMMFSTVQPQFSSPHAFAPVLQESPTAVLPIQFLKGQSFKTGQKVPIVKLKVVVYYESLCSDCRRFFNNILVPAYKQLQDIFTIDFVPYGKMQTIYDVISGKPSFECQFGNAMCEANRVHACVVNTPMEEARKIDIINCMEQQNEDKLNPLQVGLSCFGNEANLWMKVSDCVTSEEADWLLESLGKRTRNETQISFHPSRSHVPFVTINGKEIADYDHFINALCNSYNGPKP</sequence>
<feature type="non-terminal residue" evidence="6">
    <location>
        <position position="438"/>
    </location>
</feature>
<evidence type="ECO:0008006" key="8">
    <source>
        <dbReference type="Google" id="ProtNLM"/>
    </source>
</evidence>
<evidence type="ECO:0000256" key="1">
    <source>
        <dbReference type="ARBA" id="ARBA00004613"/>
    </source>
</evidence>
<comment type="caution">
    <text evidence="6">The sequence shown here is derived from an EMBL/GenBank/DDBJ whole genome shotgun (WGS) entry which is preliminary data.</text>
</comment>
<evidence type="ECO:0000256" key="5">
    <source>
        <dbReference type="ARBA" id="ARBA00023180"/>
    </source>
</evidence>
<keyword evidence="3" id="KW-0964">Secreted</keyword>
<proteinExistence type="inferred from homology"/>
<dbReference type="InterPro" id="IPR004911">
    <property type="entry name" value="Interferon-induced_GILT"/>
</dbReference>
<dbReference type="AlphaFoldDB" id="A0AAV2QDY4"/>
<evidence type="ECO:0000256" key="3">
    <source>
        <dbReference type="ARBA" id="ARBA00022525"/>
    </source>
</evidence>
<keyword evidence="5" id="KW-0325">Glycoprotein</keyword>
<dbReference type="GO" id="GO:0016671">
    <property type="term" value="F:oxidoreductase activity, acting on a sulfur group of donors, disulfide as acceptor"/>
    <property type="evidence" value="ECO:0007669"/>
    <property type="project" value="InterPro"/>
</dbReference>
<dbReference type="Proteomes" id="UP001497623">
    <property type="component" value="Unassembled WGS sequence"/>
</dbReference>
<dbReference type="PANTHER" id="PTHR13234">
    <property type="entry name" value="GAMMA-INTERFERON INDUCIBLE LYSOSOMAL THIOL REDUCTASE GILT"/>
    <property type="match status" value="1"/>
</dbReference>
<evidence type="ECO:0000313" key="7">
    <source>
        <dbReference type="Proteomes" id="UP001497623"/>
    </source>
</evidence>
<comment type="subcellular location">
    <subcellularLocation>
        <location evidence="1">Secreted</location>
    </subcellularLocation>
</comment>
<name>A0AAV2QDY4_MEGNR</name>
<dbReference type="Pfam" id="PF03227">
    <property type="entry name" value="GILT"/>
    <property type="match status" value="1"/>
</dbReference>
<keyword evidence="4" id="KW-0732">Signal</keyword>
<evidence type="ECO:0000256" key="2">
    <source>
        <dbReference type="ARBA" id="ARBA00005679"/>
    </source>
</evidence>
<evidence type="ECO:0000313" key="6">
    <source>
        <dbReference type="EMBL" id="CAL4082284.1"/>
    </source>
</evidence>
<keyword evidence="7" id="KW-1185">Reference proteome</keyword>
<reference evidence="6 7" key="1">
    <citation type="submission" date="2024-05" db="EMBL/GenBank/DDBJ databases">
        <authorList>
            <person name="Wallberg A."/>
        </authorList>
    </citation>
    <scope>NUCLEOTIDE SEQUENCE [LARGE SCALE GENOMIC DNA]</scope>
</reference>
<dbReference type="GO" id="GO:0005576">
    <property type="term" value="C:extracellular region"/>
    <property type="evidence" value="ECO:0007669"/>
    <property type="project" value="UniProtKB-SubCell"/>
</dbReference>
<gene>
    <name evidence="6" type="ORF">MNOR_LOCUS11796</name>
</gene>